<evidence type="ECO:0000313" key="1">
    <source>
        <dbReference type="EMBL" id="MCD7469067.1"/>
    </source>
</evidence>
<name>A0ABS8TEW6_DATST</name>
<feature type="non-terminal residue" evidence="1">
    <location>
        <position position="1"/>
    </location>
</feature>
<accession>A0ABS8TEW6</accession>
<gene>
    <name evidence="1" type="ORF">HAX54_007702</name>
</gene>
<proteinExistence type="predicted"/>
<organism evidence="1 2">
    <name type="scientific">Datura stramonium</name>
    <name type="common">Jimsonweed</name>
    <name type="synonym">Common thornapple</name>
    <dbReference type="NCBI Taxonomy" id="4076"/>
    <lineage>
        <taxon>Eukaryota</taxon>
        <taxon>Viridiplantae</taxon>
        <taxon>Streptophyta</taxon>
        <taxon>Embryophyta</taxon>
        <taxon>Tracheophyta</taxon>
        <taxon>Spermatophyta</taxon>
        <taxon>Magnoliopsida</taxon>
        <taxon>eudicotyledons</taxon>
        <taxon>Gunneridae</taxon>
        <taxon>Pentapetalae</taxon>
        <taxon>asterids</taxon>
        <taxon>lamiids</taxon>
        <taxon>Solanales</taxon>
        <taxon>Solanaceae</taxon>
        <taxon>Solanoideae</taxon>
        <taxon>Datureae</taxon>
        <taxon>Datura</taxon>
    </lineage>
</organism>
<protein>
    <submittedName>
        <fullName evidence="1">Uncharacterized protein</fullName>
    </submittedName>
</protein>
<sequence length="70" mass="8187">VKPSAGEWSHYPKGLRCLETTKLVDKIWHREEKKDAILLDMMKQMELLTSYVKGFHTKNSNAVQNYDDGY</sequence>
<dbReference type="EMBL" id="JACEIK010001397">
    <property type="protein sequence ID" value="MCD7469067.1"/>
    <property type="molecule type" value="Genomic_DNA"/>
</dbReference>
<dbReference type="Proteomes" id="UP000823775">
    <property type="component" value="Unassembled WGS sequence"/>
</dbReference>
<evidence type="ECO:0000313" key="2">
    <source>
        <dbReference type="Proteomes" id="UP000823775"/>
    </source>
</evidence>
<keyword evidence="2" id="KW-1185">Reference proteome</keyword>
<reference evidence="1 2" key="1">
    <citation type="journal article" date="2021" name="BMC Genomics">
        <title>Datura genome reveals duplications of psychoactive alkaloid biosynthetic genes and high mutation rate following tissue culture.</title>
        <authorList>
            <person name="Rajewski A."/>
            <person name="Carter-House D."/>
            <person name="Stajich J."/>
            <person name="Litt A."/>
        </authorList>
    </citation>
    <scope>NUCLEOTIDE SEQUENCE [LARGE SCALE GENOMIC DNA]</scope>
    <source>
        <strain evidence="1">AR-01</strain>
    </source>
</reference>
<comment type="caution">
    <text evidence="1">The sequence shown here is derived from an EMBL/GenBank/DDBJ whole genome shotgun (WGS) entry which is preliminary data.</text>
</comment>